<dbReference type="AlphaFoldDB" id="B4CZE9"/>
<comment type="catalytic activity">
    <reaction evidence="8 9">
        <text>(8S)-8-amino-7-oxononanoate + S-adenosyl-L-methionine = S-adenosyl-4-methylsulfanyl-2-oxobutanoate + (7R,8S)-7,8-diammoniononanoate</text>
        <dbReference type="Rhea" id="RHEA:16861"/>
        <dbReference type="ChEBI" id="CHEBI:16490"/>
        <dbReference type="ChEBI" id="CHEBI:59789"/>
        <dbReference type="ChEBI" id="CHEBI:149468"/>
        <dbReference type="ChEBI" id="CHEBI:149469"/>
        <dbReference type="EC" id="2.6.1.62"/>
    </reaction>
</comment>
<dbReference type="SUPFAM" id="SSF53383">
    <property type="entry name" value="PLP-dependent transferases"/>
    <property type="match status" value="1"/>
</dbReference>
<feature type="binding site" evidence="9">
    <location>
        <position position="267"/>
    </location>
    <ligand>
        <name>substrate</name>
    </ligand>
</feature>
<evidence type="ECO:0000313" key="10">
    <source>
        <dbReference type="EMBL" id="EDY20113.1"/>
    </source>
</evidence>
<dbReference type="EMBL" id="ABVL01000005">
    <property type="protein sequence ID" value="EDY20113.1"/>
    <property type="molecule type" value="Genomic_DNA"/>
</dbReference>
<dbReference type="HAMAP" id="MF_00834">
    <property type="entry name" value="BioA"/>
    <property type="match status" value="1"/>
</dbReference>
<comment type="similarity">
    <text evidence="9">Belongs to the class-III pyridoxal-phosphate-dependent aminotransferase family. BioA subfamily.</text>
</comment>
<comment type="pathway">
    <text evidence="2 9">Cofactor biosynthesis; biotin biosynthesis; 7,8-diaminononanoate from 8-amino-7-oxononanoate (SAM route): step 1/1.</text>
</comment>
<evidence type="ECO:0000256" key="4">
    <source>
        <dbReference type="ARBA" id="ARBA00022679"/>
    </source>
</evidence>
<dbReference type="InterPro" id="IPR015424">
    <property type="entry name" value="PyrdxlP-dep_Trfase"/>
</dbReference>
<protein>
    <recommendedName>
        <fullName evidence="9">Adenosylmethionine-8-amino-7-oxononanoate aminotransferase</fullName>
        <ecNumber evidence="9">2.6.1.62</ecNumber>
    </recommendedName>
    <alternativeName>
        <fullName evidence="9">7,8-diamino-pelargonic acid aminotransferase</fullName>
        <shortName evidence="9">DAPA AT</shortName>
        <shortName evidence="9">DAPA aminotransferase</shortName>
    </alternativeName>
    <alternativeName>
        <fullName evidence="9">7,8-diaminononanoate synthase</fullName>
        <shortName evidence="9">DANS</shortName>
    </alternativeName>
    <alternativeName>
        <fullName evidence="9">Diaminopelargonic acid synthase</fullName>
    </alternativeName>
</protein>
<keyword evidence="9" id="KW-0963">Cytoplasm</keyword>
<dbReference type="Pfam" id="PF00202">
    <property type="entry name" value="Aminotran_3"/>
    <property type="match status" value="1"/>
</dbReference>
<comment type="cofactor">
    <cofactor evidence="1 9">
        <name>pyridoxal 5'-phosphate</name>
        <dbReference type="ChEBI" id="CHEBI:597326"/>
    </cofactor>
</comment>
<dbReference type="PANTHER" id="PTHR42684:SF17">
    <property type="entry name" value="ADENOSYLMETHIONINE-8-AMINO-7-OXONONANOATE AMINOTRANSFERASE"/>
    <property type="match status" value="1"/>
</dbReference>
<evidence type="ECO:0000256" key="9">
    <source>
        <dbReference type="HAMAP-Rule" id="MF_00834"/>
    </source>
</evidence>
<dbReference type="EC" id="2.6.1.62" evidence="9"/>
<feature type="binding site" evidence="9">
    <location>
        <begin position="301"/>
        <end position="302"/>
    </location>
    <ligand>
        <name>pyridoxal 5'-phosphate</name>
        <dbReference type="ChEBI" id="CHEBI:597326"/>
    </ligand>
</feature>
<comment type="function">
    <text evidence="9">Catalyzes the transfer of the alpha-amino group from S-adenosyl-L-methionine (SAM) to 7-keto-8-aminopelargonic acid (KAPA) to form 7,8-diaminopelargonic acid (DAPA). It is the only aminotransferase known to utilize SAM as an amino donor.</text>
</comment>
<sequence length="429" mass="46975">MAQQSTREAIALDKSHLWHPFTQHRDWNAPEHEPLVLVEGEGALLRDSEGREYIDGNSSIWTNLHGHRHPKIDAAIRAQLDRVAHTSFLGFTHPLAAELARELVALWPANTLTRVFLSDDGSTAVEVALKMAVQFWQQNGHPERTRFIAFSGAYHGDTMGASSLGGISTFHGRFSAWQFPAEHVASVGALDTLDSTTIAAVVIEPLMQGAAGMRLWPRGMLAELRRWCDEHGVLLILDEVMTGFGRTGKMFACEHEGVIPDFIALAKGLTGGYLPLAATLTSERIFNAFLGGPDRTLYYGHSYTANQLGCAAALASLAIFREERVLEQLAGKIDLLARLLGKPRGQRYVAEVRQCGFMAGVELRRTEQEAFPADQFIGAKVCLAARRHGLLTRPIRDTIVLMPPYCINEAQIGGMVSALATAIREVCGG</sequence>
<dbReference type="PANTHER" id="PTHR42684">
    <property type="entry name" value="ADENOSYLMETHIONINE-8-AMINO-7-OXONONANOATE AMINOTRANSFERASE"/>
    <property type="match status" value="1"/>
</dbReference>
<keyword evidence="7 9" id="KW-0663">Pyridoxal phosphate</keyword>
<dbReference type="CDD" id="cd00610">
    <property type="entry name" value="OAT_like"/>
    <property type="match status" value="1"/>
</dbReference>
<dbReference type="InterPro" id="IPR005815">
    <property type="entry name" value="BioA"/>
</dbReference>
<dbReference type="InterPro" id="IPR049704">
    <property type="entry name" value="Aminotrans_3_PPA_site"/>
</dbReference>
<keyword evidence="4 9" id="KW-0808">Transferase</keyword>
<dbReference type="FunCoup" id="B4CZE9">
    <property type="interactions" value="214"/>
</dbReference>
<accession>B4CZE9</accession>
<feature type="modified residue" description="N6-(pyridoxal phosphate)lysine" evidence="9">
    <location>
        <position position="267"/>
    </location>
</feature>
<dbReference type="InterPro" id="IPR015421">
    <property type="entry name" value="PyrdxlP-dep_Trfase_major"/>
</dbReference>
<dbReference type="GO" id="GO:0005737">
    <property type="term" value="C:cytoplasm"/>
    <property type="evidence" value="ECO:0007669"/>
    <property type="project" value="UniProtKB-SubCell"/>
</dbReference>
<dbReference type="Gene3D" id="3.90.1150.10">
    <property type="entry name" value="Aspartate Aminotransferase, domain 1"/>
    <property type="match status" value="1"/>
</dbReference>
<keyword evidence="6 9" id="KW-0093">Biotin biosynthesis</keyword>
<dbReference type="FunFam" id="3.40.640.10:FF:000004">
    <property type="entry name" value="Acetylornithine aminotransferase"/>
    <property type="match status" value="1"/>
</dbReference>
<evidence type="ECO:0000256" key="5">
    <source>
        <dbReference type="ARBA" id="ARBA00022691"/>
    </source>
</evidence>
<comment type="caution">
    <text evidence="9">Lacks conserved residue(s) required for the propagation of feature annotation.</text>
</comment>
<dbReference type="InterPro" id="IPR015422">
    <property type="entry name" value="PyrdxlP-dep_Trfase_small"/>
</dbReference>
<dbReference type="NCBIfam" id="TIGR00508">
    <property type="entry name" value="bioA"/>
    <property type="match status" value="1"/>
</dbReference>
<feature type="binding site" evidence="9">
    <location>
        <position position="300"/>
    </location>
    <ligand>
        <name>substrate</name>
    </ligand>
</feature>
<dbReference type="Gene3D" id="3.40.640.10">
    <property type="entry name" value="Type I PLP-dependent aspartate aminotransferase-like (Major domain)"/>
    <property type="match status" value="1"/>
</dbReference>
<evidence type="ECO:0000256" key="8">
    <source>
        <dbReference type="ARBA" id="ARBA00048449"/>
    </source>
</evidence>
<dbReference type="InterPro" id="IPR005814">
    <property type="entry name" value="Aminotrans_3"/>
</dbReference>
<dbReference type="UniPathway" id="UPA00078">
    <property type="reaction ID" value="UER00160"/>
</dbReference>
<name>B4CZE9_9BACT</name>
<dbReference type="InParanoid" id="B4CZE9"/>
<feature type="binding site" evidence="9">
    <location>
        <position position="393"/>
    </location>
    <ligand>
        <name>substrate</name>
    </ligand>
</feature>
<dbReference type="GO" id="GO:0030170">
    <property type="term" value="F:pyridoxal phosphate binding"/>
    <property type="evidence" value="ECO:0007669"/>
    <property type="project" value="UniProtKB-UniRule"/>
</dbReference>
<feature type="site" description="Participates in the substrate recognition with KAPA and in a stacking interaction with the adenine ring of SAM" evidence="9">
    <location>
        <position position="21"/>
    </location>
</feature>
<reference evidence="10 11" key="1">
    <citation type="journal article" date="2011" name="J. Bacteriol.">
        <title>Genome sequence of Chthoniobacter flavus Ellin428, an aerobic heterotrophic soil bacterium.</title>
        <authorList>
            <person name="Kant R."/>
            <person name="van Passel M.W."/>
            <person name="Palva A."/>
            <person name="Lucas S."/>
            <person name="Lapidus A."/>
            <person name="Glavina Del Rio T."/>
            <person name="Dalin E."/>
            <person name="Tice H."/>
            <person name="Bruce D."/>
            <person name="Goodwin L."/>
            <person name="Pitluck S."/>
            <person name="Larimer F.W."/>
            <person name="Land M.L."/>
            <person name="Hauser L."/>
            <person name="Sangwan P."/>
            <person name="de Vos W.M."/>
            <person name="Janssen P.H."/>
            <person name="Smidt H."/>
        </authorList>
    </citation>
    <scope>NUCLEOTIDE SEQUENCE [LARGE SCALE GENOMIC DNA]</scope>
    <source>
        <strain evidence="10 11">Ellin428</strain>
    </source>
</reference>
<evidence type="ECO:0000313" key="11">
    <source>
        <dbReference type="Proteomes" id="UP000005824"/>
    </source>
</evidence>
<dbReference type="GO" id="GO:0009102">
    <property type="term" value="P:biotin biosynthetic process"/>
    <property type="evidence" value="ECO:0007669"/>
    <property type="project" value="UniProtKB-UniRule"/>
</dbReference>
<proteinExistence type="inferred from homology"/>
<comment type="caution">
    <text evidence="10">The sequence shown here is derived from an EMBL/GenBank/DDBJ whole genome shotgun (WGS) entry which is preliminary data.</text>
</comment>
<dbReference type="RefSeq" id="WP_006979362.1">
    <property type="nucleotide sequence ID" value="NZ_ABVL01000005.1"/>
</dbReference>
<feature type="binding site" evidence="9">
    <location>
        <position position="154"/>
    </location>
    <ligand>
        <name>substrate</name>
    </ligand>
</feature>
<feature type="binding site" evidence="9">
    <location>
        <begin position="121"/>
        <end position="122"/>
    </location>
    <ligand>
        <name>pyridoxal 5'-phosphate</name>
        <dbReference type="ChEBI" id="CHEBI:597326"/>
    </ligand>
</feature>
<evidence type="ECO:0000256" key="2">
    <source>
        <dbReference type="ARBA" id="ARBA00005063"/>
    </source>
</evidence>
<dbReference type="eggNOG" id="COG0161">
    <property type="taxonomic scope" value="Bacteria"/>
</dbReference>
<evidence type="ECO:0000256" key="3">
    <source>
        <dbReference type="ARBA" id="ARBA00022576"/>
    </source>
</evidence>
<evidence type="ECO:0000256" key="6">
    <source>
        <dbReference type="ARBA" id="ARBA00022756"/>
    </source>
</evidence>
<dbReference type="STRING" id="497964.CfE428DRAFT_2037"/>
<comment type="subunit">
    <text evidence="9">Homodimer.</text>
</comment>
<keyword evidence="3 9" id="KW-0032">Aminotransferase</keyword>
<dbReference type="PROSITE" id="PS00600">
    <property type="entry name" value="AA_TRANSFER_CLASS_3"/>
    <property type="match status" value="1"/>
</dbReference>
<comment type="subcellular location">
    <subcellularLocation>
        <location evidence="9">Cytoplasm</location>
    </subcellularLocation>
</comment>
<organism evidence="10 11">
    <name type="scientific">Chthoniobacter flavus Ellin428</name>
    <dbReference type="NCBI Taxonomy" id="497964"/>
    <lineage>
        <taxon>Bacteria</taxon>
        <taxon>Pseudomonadati</taxon>
        <taxon>Verrucomicrobiota</taxon>
        <taxon>Spartobacteria</taxon>
        <taxon>Chthoniobacterales</taxon>
        <taxon>Chthoniobacteraceae</taxon>
        <taxon>Chthoniobacter</taxon>
    </lineage>
</organism>
<feature type="binding site" evidence="9">
    <location>
        <position position="238"/>
    </location>
    <ligand>
        <name>pyridoxal 5'-phosphate</name>
        <dbReference type="ChEBI" id="CHEBI:597326"/>
    </ligand>
</feature>
<gene>
    <name evidence="9" type="primary">bioA</name>
    <name evidence="10" type="ORF">CfE428DRAFT_2037</name>
</gene>
<evidence type="ECO:0000256" key="7">
    <source>
        <dbReference type="ARBA" id="ARBA00022898"/>
    </source>
</evidence>
<keyword evidence="11" id="KW-1185">Reference proteome</keyword>
<dbReference type="GO" id="GO:0004015">
    <property type="term" value="F:adenosylmethionine-8-amino-7-oxononanoate transaminase activity"/>
    <property type="evidence" value="ECO:0007669"/>
    <property type="project" value="UniProtKB-UniRule"/>
</dbReference>
<dbReference type="Proteomes" id="UP000005824">
    <property type="component" value="Unassembled WGS sequence"/>
</dbReference>
<evidence type="ECO:0000256" key="1">
    <source>
        <dbReference type="ARBA" id="ARBA00001933"/>
    </source>
</evidence>
<keyword evidence="5 9" id="KW-0949">S-adenosyl-L-methionine</keyword>